<reference evidence="6" key="1">
    <citation type="submission" date="2020-08" db="EMBL/GenBank/DDBJ databases">
        <title>Sequencing the genomes of 1000 actinobacteria strains.</title>
        <authorList>
            <person name="Klenk H.-P."/>
        </authorList>
    </citation>
    <scope>NUCLEOTIDE SEQUENCE [LARGE SCALE GENOMIC DNA]</scope>
    <source>
        <strain evidence="6">DSM 27064</strain>
    </source>
</reference>
<gene>
    <name evidence="6" type="ORF">F5897_000056</name>
</gene>
<dbReference type="Gene3D" id="3.40.50.1360">
    <property type="match status" value="1"/>
</dbReference>
<evidence type="ECO:0000256" key="4">
    <source>
        <dbReference type="ARBA" id="ARBA00023163"/>
    </source>
</evidence>
<dbReference type="SUPFAM" id="SSF100950">
    <property type="entry name" value="NagB/RpiA/CoA transferase-like"/>
    <property type="match status" value="1"/>
</dbReference>
<keyword evidence="2" id="KW-0805">Transcription regulation</keyword>
<dbReference type="InterPro" id="IPR037171">
    <property type="entry name" value="NagB/RpiA_transferase-like"/>
</dbReference>
<dbReference type="Gene3D" id="1.10.10.10">
    <property type="entry name" value="Winged helix-like DNA-binding domain superfamily/Winged helix DNA-binding domain"/>
    <property type="match status" value="1"/>
</dbReference>
<evidence type="ECO:0000313" key="6">
    <source>
        <dbReference type="EMBL" id="MBB4070780.1"/>
    </source>
</evidence>
<evidence type="ECO:0000256" key="3">
    <source>
        <dbReference type="ARBA" id="ARBA00023125"/>
    </source>
</evidence>
<protein>
    <submittedName>
        <fullName evidence="6">DNA-binding transcriptional regulator LsrR (DeoR family)</fullName>
    </submittedName>
</protein>
<organism evidence="6 7">
    <name type="scientific">Canibacter oris</name>
    <dbReference type="NCBI Taxonomy" id="1365628"/>
    <lineage>
        <taxon>Bacteria</taxon>
        <taxon>Bacillati</taxon>
        <taxon>Actinomycetota</taxon>
        <taxon>Actinomycetes</taxon>
        <taxon>Micrococcales</taxon>
        <taxon>Microbacteriaceae</taxon>
        <taxon>Canibacter</taxon>
    </lineage>
</organism>
<evidence type="ECO:0000313" key="7">
    <source>
        <dbReference type="Proteomes" id="UP000571183"/>
    </source>
</evidence>
<dbReference type="Pfam" id="PF04198">
    <property type="entry name" value="Sugar-bind"/>
    <property type="match status" value="1"/>
</dbReference>
<proteinExistence type="inferred from homology"/>
<dbReference type="PANTHER" id="PTHR34294">
    <property type="entry name" value="TRANSCRIPTIONAL REGULATOR-RELATED"/>
    <property type="match status" value="1"/>
</dbReference>
<accession>A0A840DDR1</accession>
<comment type="similarity">
    <text evidence="1">Belongs to the SorC transcriptional regulatory family.</text>
</comment>
<dbReference type="Proteomes" id="UP000571183">
    <property type="component" value="Unassembled WGS sequence"/>
</dbReference>
<dbReference type="RefSeq" id="WP_124823961.1">
    <property type="nucleotide sequence ID" value="NZ_JACIFD010000001.1"/>
</dbReference>
<keyword evidence="7" id="KW-1185">Reference proteome</keyword>
<dbReference type="InterPro" id="IPR036388">
    <property type="entry name" value="WH-like_DNA-bd_sf"/>
</dbReference>
<feature type="domain" description="Sugar-binding" evidence="5">
    <location>
        <begin position="64"/>
        <end position="318"/>
    </location>
</feature>
<dbReference type="PANTHER" id="PTHR34294:SF1">
    <property type="entry name" value="TRANSCRIPTIONAL REGULATOR LSRR"/>
    <property type="match status" value="1"/>
</dbReference>
<sequence length="325" mass="35654">MNIERENVRIKDAIRAAKLYYEAAETMESIALQLRVSRSSVSRLLSFARERGLVEIRINEPREQQRLLEERFLKKYGVKAHIVAAPSGVTELEKLEIVAQAAAPIIAAAVIPKQIVGLAWGSTLSAITRFLPNKEVYDVQVVQMNGAANVRTSGISYTAGLLARFAQRFGAVMNQFPVPALFDDPRTKEAMWRESSVKRVLELQRRAGLFIFGLGSPGAGVPSHVFADEYLNSADLELIKKEAVVGDCATTFFRKDGSSHDISLNERSSGPTFEQIKAIAHRLCVVAGRGKRDALLGALRAGLITELVVDEHCARAVLDKAQAQA</sequence>
<dbReference type="AlphaFoldDB" id="A0A840DDR1"/>
<keyword evidence="4" id="KW-0804">Transcription</keyword>
<dbReference type="EMBL" id="JACIFD010000001">
    <property type="protein sequence ID" value="MBB4070780.1"/>
    <property type="molecule type" value="Genomic_DNA"/>
</dbReference>
<comment type="caution">
    <text evidence="6">The sequence shown here is derived from an EMBL/GenBank/DDBJ whole genome shotgun (WGS) entry which is preliminary data.</text>
</comment>
<keyword evidence="3 6" id="KW-0238">DNA-binding</keyword>
<name>A0A840DDR1_9MICO</name>
<dbReference type="GO" id="GO:0003677">
    <property type="term" value="F:DNA binding"/>
    <property type="evidence" value="ECO:0007669"/>
    <property type="project" value="UniProtKB-KW"/>
</dbReference>
<dbReference type="InterPro" id="IPR051054">
    <property type="entry name" value="SorC_transcr_regulators"/>
</dbReference>
<evidence type="ECO:0000256" key="1">
    <source>
        <dbReference type="ARBA" id="ARBA00010466"/>
    </source>
</evidence>
<dbReference type="GO" id="GO:0030246">
    <property type="term" value="F:carbohydrate binding"/>
    <property type="evidence" value="ECO:0007669"/>
    <property type="project" value="InterPro"/>
</dbReference>
<evidence type="ECO:0000256" key="2">
    <source>
        <dbReference type="ARBA" id="ARBA00023015"/>
    </source>
</evidence>
<dbReference type="InterPro" id="IPR007324">
    <property type="entry name" value="Sugar-bd_dom_put"/>
</dbReference>
<evidence type="ECO:0000259" key="5">
    <source>
        <dbReference type="Pfam" id="PF04198"/>
    </source>
</evidence>